<evidence type="ECO:0000259" key="1">
    <source>
        <dbReference type="Pfam" id="PF13021"/>
    </source>
</evidence>
<evidence type="ECO:0000313" key="2">
    <source>
        <dbReference type="EMBL" id="MED1203266.1"/>
    </source>
</evidence>
<protein>
    <submittedName>
        <fullName evidence="2">DUF3885 domain-containing protein</fullName>
    </submittedName>
</protein>
<dbReference type="RefSeq" id="WP_066269186.1">
    <property type="nucleotide sequence ID" value="NZ_JARMAB010000012.1"/>
</dbReference>
<dbReference type="EMBL" id="JARMAB010000012">
    <property type="protein sequence ID" value="MED1203266.1"/>
    <property type="molecule type" value="Genomic_DNA"/>
</dbReference>
<dbReference type="Pfam" id="PF13021">
    <property type="entry name" value="DUF3885"/>
    <property type="match status" value="1"/>
</dbReference>
<dbReference type="InterPro" id="IPR024976">
    <property type="entry name" value="DUF3885"/>
</dbReference>
<name>A0ABU6MF40_9BACI</name>
<sequence>MLNSNDYLSECFPGVILGPSLINQWKIHLHFEFAKGLSVHMDGSDDLNPRYFEKVFSQALSIFNSIFSDDDQVFLIVNLYKENDFNYKSKLGLYLKYISNKNVRFRLQQSTLPYPFPPEDEEEPFNCHTIQYSLKCLKRDIQTPFILKTLTNRDFPSLKPRLSNEVGMQYPDVFFVNVSKNIIFFMHDDYGCEIISKSLEALRPLYDKYRDLICSYCKDSIDELLSDA</sequence>
<reference evidence="2 3" key="1">
    <citation type="submission" date="2023-03" db="EMBL/GenBank/DDBJ databases">
        <title>Bacillus Genome Sequencing.</title>
        <authorList>
            <person name="Dunlap C."/>
        </authorList>
    </citation>
    <scope>NUCLEOTIDE SEQUENCE [LARGE SCALE GENOMIC DNA]</scope>
    <source>
        <strain evidence="2 3">B-23453</strain>
    </source>
</reference>
<keyword evidence="3" id="KW-1185">Reference proteome</keyword>
<comment type="caution">
    <text evidence="2">The sequence shown here is derived from an EMBL/GenBank/DDBJ whole genome shotgun (WGS) entry which is preliminary data.</text>
</comment>
<evidence type="ECO:0000313" key="3">
    <source>
        <dbReference type="Proteomes" id="UP001341444"/>
    </source>
</evidence>
<accession>A0ABU6MF40</accession>
<gene>
    <name evidence="2" type="ORF">P4T90_09255</name>
</gene>
<feature type="domain" description="DUF3885" evidence="1">
    <location>
        <begin position="5"/>
        <end position="216"/>
    </location>
</feature>
<dbReference type="Proteomes" id="UP001341444">
    <property type="component" value="Unassembled WGS sequence"/>
</dbReference>
<organism evidence="2 3">
    <name type="scientific">Heyndrickxia acidicola</name>
    <dbReference type="NCBI Taxonomy" id="209389"/>
    <lineage>
        <taxon>Bacteria</taxon>
        <taxon>Bacillati</taxon>
        <taxon>Bacillota</taxon>
        <taxon>Bacilli</taxon>
        <taxon>Bacillales</taxon>
        <taxon>Bacillaceae</taxon>
        <taxon>Heyndrickxia</taxon>
    </lineage>
</organism>
<proteinExistence type="predicted"/>